<keyword evidence="1" id="KW-1133">Transmembrane helix</keyword>
<dbReference type="AlphaFoldDB" id="A0A382R286"/>
<evidence type="ECO:0000256" key="1">
    <source>
        <dbReference type="SAM" id="Phobius"/>
    </source>
</evidence>
<gene>
    <name evidence="2" type="ORF">METZ01_LOCUS344723</name>
</gene>
<reference evidence="2" key="1">
    <citation type="submission" date="2018-05" db="EMBL/GenBank/DDBJ databases">
        <authorList>
            <person name="Lanie J.A."/>
            <person name="Ng W.-L."/>
            <person name="Kazmierczak K.M."/>
            <person name="Andrzejewski T.M."/>
            <person name="Davidsen T.M."/>
            <person name="Wayne K.J."/>
            <person name="Tettelin H."/>
            <person name="Glass J.I."/>
            <person name="Rusch D."/>
            <person name="Podicherti R."/>
            <person name="Tsui H.-C.T."/>
            <person name="Winkler M.E."/>
        </authorList>
    </citation>
    <scope>NUCLEOTIDE SEQUENCE</scope>
</reference>
<accession>A0A382R286</accession>
<proteinExistence type="predicted"/>
<dbReference type="EMBL" id="UINC01118621">
    <property type="protein sequence ID" value="SVC91869.1"/>
    <property type="molecule type" value="Genomic_DNA"/>
</dbReference>
<feature type="transmembrane region" description="Helical" evidence="1">
    <location>
        <begin position="29"/>
        <end position="49"/>
    </location>
</feature>
<protein>
    <submittedName>
        <fullName evidence="2">Uncharacterized protein</fullName>
    </submittedName>
</protein>
<sequence>MEGVDSRYRWIQDSRYNTRETKGIKDTRFLIQFLFRCLPLVEILIHWGIPFRHVSSSDGMMIGAYAVKRSGGDLAFPRCSCLRKSPFMPQSHPVSHVVLEAHLILAFNLVENTSVRTVLSQTVLIFTVKRTY</sequence>
<evidence type="ECO:0000313" key="2">
    <source>
        <dbReference type="EMBL" id="SVC91869.1"/>
    </source>
</evidence>
<keyword evidence="1" id="KW-0472">Membrane</keyword>
<keyword evidence="1" id="KW-0812">Transmembrane</keyword>
<name>A0A382R286_9ZZZZ</name>
<organism evidence="2">
    <name type="scientific">marine metagenome</name>
    <dbReference type="NCBI Taxonomy" id="408172"/>
    <lineage>
        <taxon>unclassified sequences</taxon>
        <taxon>metagenomes</taxon>
        <taxon>ecological metagenomes</taxon>
    </lineage>
</organism>